<keyword evidence="3" id="KW-0238">DNA-binding</keyword>
<dbReference type="Pfam" id="PF02575">
    <property type="entry name" value="YbaB_DNA_bd"/>
    <property type="match status" value="1"/>
</dbReference>
<dbReference type="SUPFAM" id="SSF82607">
    <property type="entry name" value="YbaB-like"/>
    <property type="match status" value="1"/>
</dbReference>
<protein>
    <submittedName>
        <fullName evidence="3">YbaB/EbfC DNA-binding family protein</fullName>
    </submittedName>
    <submittedName>
        <fullName evidence="2">YbaB/EbfC family nucleoid-associated protein</fullName>
    </submittedName>
</protein>
<dbReference type="EMBL" id="PJMY01000003">
    <property type="protein sequence ID" value="PKV91407.1"/>
    <property type="molecule type" value="Genomic_DNA"/>
</dbReference>
<evidence type="ECO:0000313" key="3">
    <source>
        <dbReference type="EMBL" id="PKV91407.1"/>
    </source>
</evidence>
<dbReference type="InterPro" id="IPR036894">
    <property type="entry name" value="YbaB-like_sf"/>
</dbReference>
<organism evidence="3 4">
    <name type="scientific">Amycolatopsis echigonensis</name>
    <dbReference type="NCBI Taxonomy" id="2576905"/>
    <lineage>
        <taxon>Bacteria</taxon>
        <taxon>Bacillati</taxon>
        <taxon>Actinomycetota</taxon>
        <taxon>Actinomycetes</taxon>
        <taxon>Pseudonocardiales</taxon>
        <taxon>Pseudonocardiaceae</taxon>
        <taxon>Amycolatopsis</taxon>
    </lineage>
</organism>
<dbReference type="Gene3D" id="3.30.1310.10">
    <property type="entry name" value="Nucleoid-associated protein YbaB-like domain"/>
    <property type="match status" value="1"/>
</dbReference>
<dbReference type="EMBL" id="JACJHR010000090">
    <property type="protein sequence ID" value="MBB2505078.1"/>
    <property type="molecule type" value="Genomic_DNA"/>
</dbReference>
<feature type="region of interest" description="Disordered" evidence="1">
    <location>
        <begin position="109"/>
        <end position="147"/>
    </location>
</feature>
<dbReference type="Proteomes" id="UP000233750">
    <property type="component" value="Unassembled WGS sequence"/>
</dbReference>
<evidence type="ECO:0000313" key="4">
    <source>
        <dbReference type="Proteomes" id="UP000233750"/>
    </source>
</evidence>
<dbReference type="Proteomes" id="UP000550260">
    <property type="component" value="Unassembled WGS sequence"/>
</dbReference>
<accession>A0A2N3WC37</accession>
<evidence type="ECO:0000256" key="1">
    <source>
        <dbReference type="SAM" id="MobiDB-lite"/>
    </source>
</evidence>
<proteinExistence type="predicted"/>
<sequence length="154" mass="16085">MTVDILKALGIGNGQDIVARQRRLSEVDLELAAERFRGASEDRTATATVNGRGEVVDIVIRDEALRSPHPELVGPAVVEAVNRARTEAGLHARSAVSAILHADSTASAAVPDPVGVGSAPTLTAASQPTTSPRSARAEDDDDDFGDYDFLALGE</sequence>
<comment type="caution">
    <text evidence="3">The sequence shown here is derived from an EMBL/GenBank/DDBJ whole genome shotgun (WGS) entry which is preliminary data.</text>
</comment>
<dbReference type="GO" id="GO:0003677">
    <property type="term" value="F:DNA binding"/>
    <property type="evidence" value="ECO:0007669"/>
    <property type="project" value="UniProtKB-KW"/>
</dbReference>
<reference evidence="2 5" key="2">
    <citation type="submission" date="2020-08" db="EMBL/GenBank/DDBJ databases">
        <title>Amycolatopsis echigonensis JCM 21831.</title>
        <authorList>
            <person name="Tedsree N."/>
            <person name="Kuncharoen N."/>
            <person name="Likhitwitayawuid K."/>
            <person name="Tanasupawat S."/>
        </authorList>
    </citation>
    <scope>NUCLEOTIDE SEQUENCE [LARGE SCALE GENOMIC DNA]</scope>
    <source>
        <strain evidence="2 5">JCM 21831</strain>
    </source>
</reference>
<evidence type="ECO:0000313" key="5">
    <source>
        <dbReference type="Proteomes" id="UP000550260"/>
    </source>
</evidence>
<dbReference type="InterPro" id="IPR004401">
    <property type="entry name" value="YbaB/EbfC"/>
</dbReference>
<evidence type="ECO:0000313" key="2">
    <source>
        <dbReference type="EMBL" id="MBB2505078.1"/>
    </source>
</evidence>
<feature type="compositionally biased region" description="Polar residues" evidence="1">
    <location>
        <begin position="120"/>
        <end position="133"/>
    </location>
</feature>
<keyword evidence="4" id="KW-1185">Reference proteome</keyword>
<reference evidence="3 4" key="1">
    <citation type="submission" date="2017-12" db="EMBL/GenBank/DDBJ databases">
        <title>Sequencing the genomes of 1000 Actinobacteria strains.</title>
        <authorList>
            <person name="Klenk H.-P."/>
        </authorList>
    </citation>
    <scope>NUCLEOTIDE SEQUENCE [LARGE SCALE GENOMIC DNA]</scope>
    <source>
        <strain evidence="3 4">DSM 45165</strain>
    </source>
</reference>
<name>A0A2N3WC37_9PSEU</name>
<gene>
    <name evidence="3" type="ORF">ATK30_2178</name>
    <name evidence="2" type="ORF">H5411_38830</name>
</gene>
<dbReference type="AlphaFoldDB" id="A0A2N3WC37"/>
<accession>A0A8E1W7L2</accession>